<evidence type="ECO:0000313" key="1">
    <source>
        <dbReference type="EMBL" id="KAF7354561.1"/>
    </source>
</evidence>
<dbReference type="EMBL" id="JACAZH010000011">
    <property type="protein sequence ID" value="KAF7354561.1"/>
    <property type="molecule type" value="Genomic_DNA"/>
</dbReference>
<sequence>MQPGHCTPSRAPALITETSRSQPALMLGGPSARMGRVFGGSRHPRTAPQDPKATGYIKPDDYLESPFIIKVLLLILRKEEFILPTELDPVTNKYDFSNMPSGLLAMAAAGVERALRLYIETGVRPEKLPKFSKSSSGTSVTSYLKNIRRFTRSRWECMLAACGAQTYMAPSPAPFAFDAYRDFIYTPSSP</sequence>
<reference evidence="1" key="1">
    <citation type="submission" date="2020-05" db="EMBL/GenBank/DDBJ databases">
        <title>Mycena genomes resolve the evolution of fungal bioluminescence.</title>
        <authorList>
            <person name="Tsai I.J."/>
        </authorList>
    </citation>
    <scope>NUCLEOTIDE SEQUENCE</scope>
    <source>
        <strain evidence="1">160909Yilan</strain>
    </source>
</reference>
<evidence type="ECO:0000313" key="2">
    <source>
        <dbReference type="Proteomes" id="UP000623467"/>
    </source>
</evidence>
<keyword evidence="2" id="KW-1185">Reference proteome</keyword>
<organism evidence="1 2">
    <name type="scientific">Mycena sanguinolenta</name>
    <dbReference type="NCBI Taxonomy" id="230812"/>
    <lineage>
        <taxon>Eukaryota</taxon>
        <taxon>Fungi</taxon>
        <taxon>Dikarya</taxon>
        <taxon>Basidiomycota</taxon>
        <taxon>Agaricomycotina</taxon>
        <taxon>Agaricomycetes</taxon>
        <taxon>Agaricomycetidae</taxon>
        <taxon>Agaricales</taxon>
        <taxon>Marasmiineae</taxon>
        <taxon>Mycenaceae</taxon>
        <taxon>Mycena</taxon>
    </lineage>
</organism>
<accession>A0A8H6Y9Z6</accession>
<protein>
    <submittedName>
        <fullName evidence="1">Uncharacterized protein</fullName>
    </submittedName>
</protein>
<comment type="caution">
    <text evidence="1">The sequence shown here is derived from an EMBL/GenBank/DDBJ whole genome shotgun (WGS) entry which is preliminary data.</text>
</comment>
<dbReference type="OrthoDB" id="3070163at2759"/>
<dbReference type="Proteomes" id="UP000623467">
    <property type="component" value="Unassembled WGS sequence"/>
</dbReference>
<dbReference type="AlphaFoldDB" id="A0A8H6Y9Z6"/>
<gene>
    <name evidence="1" type="ORF">MSAN_01369200</name>
</gene>
<name>A0A8H6Y9Z6_9AGAR</name>
<proteinExistence type="predicted"/>